<dbReference type="Pfam" id="PF00933">
    <property type="entry name" value="Glyco_hydro_3"/>
    <property type="match status" value="1"/>
</dbReference>
<proteinExistence type="inferred from homology"/>
<dbReference type="InterPro" id="IPR050226">
    <property type="entry name" value="NagZ_Beta-hexosaminidase"/>
</dbReference>
<dbReference type="eggNOG" id="COG1472">
    <property type="taxonomic scope" value="Bacteria"/>
</dbReference>
<evidence type="ECO:0000313" key="7">
    <source>
        <dbReference type="EMBL" id="ADU31999.1"/>
    </source>
</evidence>
<dbReference type="GO" id="GO:0009254">
    <property type="term" value="P:peptidoglycan turnover"/>
    <property type="evidence" value="ECO:0007669"/>
    <property type="project" value="TreeGrafter"/>
</dbReference>
<dbReference type="PANTHER" id="PTHR30480">
    <property type="entry name" value="BETA-HEXOSAMINIDASE-RELATED"/>
    <property type="match status" value="1"/>
</dbReference>
<keyword evidence="5" id="KW-0326">Glycosidase</keyword>
<keyword evidence="8" id="KW-1185">Reference proteome</keyword>
<dbReference type="Gene3D" id="3.20.20.300">
    <property type="entry name" value="Glycoside hydrolase, family 3, N-terminal domain"/>
    <property type="match status" value="1"/>
</dbReference>
<dbReference type="AlphaFoldDB" id="E6TTW8"/>
<dbReference type="RefSeq" id="WP_013490330.1">
    <property type="nucleotide sequence ID" value="NC_014829.1"/>
</dbReference>
<evidence type="ECO:0000256" key="3">
    <source>
        <dbReference type="ARBA" id="ARBA00012663"/>
    </source>
</evidence>
<dbReference type="GO" id="GO:0004563">
    <property type="term" value="F:beta-N-acetylhexosaminidase activity"/>
    <property type="evidence" value="ECO:0007669"/>
    <property type="project" value="UniProtKB-EC"/>
</dbReference>
<comment type="catalytic activity">
    <reaction evidence="1">
        <text>Hydrolysis of terminal non-reducing N-acetyl-D-hexosamine residues in N-acetyl-beta-D-hexosaminides.</text>
        <dbReference type="EC" id="3.2.1.52"/>
    </reaction>
</comment>
<accession>E6TTW8</accession>
<dbReference type="PANTHER" id="PTHR30480:SF13">
    <property type="entry name" value="BETA-HEXOSAMINIDASE"/>
    <property type="match status" value="1"/>
</dbReference>
<name>E6TTW8_EVAC2</name>
<evidence type="ECO:0000313" key="8">
    <source>
        <dbReference type="Proteomes" id="UP000001401"/>
    </source>
</evidence>
<gene>
    <name evidence="7" type="ordered locus">Bcell_3759</name>
</gene>
<dbReference type="OrthoDB" id="9805821at2"/>
<sequence>MKYFMLLVIFFTIIGFSSREGTDLNREIDEMTLEEKIGQMFIIGFHGTEVDGHLEKMLKENHVGGVILFSRNISNLEQLFSLTNGIKKENNDGIPLFISIDEEGGRVSRLPATATKFPPNEVIGKLENKQLSYEVGSIIGRELSALGFNMNFAPVLDIYSNPDNEVIGDRAFGDNPKIVSELGISTMEGLADQSIIPVVKHFPGHGDTEVDSHYGLPQVNHTLDHLKNFELRPFQQAIQHGADAVMTAHITFPNVDDTQLPATLSKVMINDVLREKMGFDGVVITDDIVMEAIAANFSVEEAVYKGIQAGIDIFLISSDVEAQQQAMDELLRMVHDGEIQEERIDESVKRILQVKNKYSLTSNPKSINELDKVGVASWEKMKSR</sequence>
<protein>
    <recommendedName>
        <fullName evidence="3">beta-N-acetylhexosaminidase</fullName>
        <ecNumber evidence="3">3.2.1.52</ecNumber>
    </recommendedName>
</protein>
<dbReference type="SUPFAM" id="SSF51445">
    <property type="entry name" value="(Trans)glycosidases"/>
    <property type="match status" value="1"/>
</dbReference>
<comment type="similarity">
    <text evidence="2">Belongs to the glycosyl hydrolase 3 family.</text>
</comment>
<dbReference type="NCBIfam" id="NF003740">
    <property type="entry name" value="PRK05337.1"/>
    <property type="match status" value="1"/>
</dbReference>
<dbReference type="InterPro" id="IPR001764">
    <property type="entry name" value="Glyco_hydro_3_N"/>
</dbReference>
<organism evidence="7 8">
    <name type="scientific">Evansella cellulosilytica (strain ATCC 21833 / DSM 2522 / FERM P-1141 / JCM 9156 / N-4)</name>
    <name type="common">Bacillus cellulosilyticus</name>
    <dbReference type="NCBI Taxonomy" id="649639"/>
    <lineage>
        <taxon>Bacteria</taxon>
        <taxon>Bacillati</taxon>
        <taxon>Bacillota</taxon>
        <taxon>Bacilli</taxon>
        <taxon>Bacillales</taxon>
        <taxon>Bacillaceae</taxon>
        <taxon>Evansella</taxon>
    </lineage>
</organism>
<dbReference type="STRING" id="649639.Bcell_3759"/>
<feature type="domain" description="Glycoside hydrolase family 3 N-terminal" evidence="6">
    <location>
        <begin position="32"/>
        <end position="354"/>
    </location>
</feature>
<evidence type="ECO:0000256" key="4">
    <source>
        <dbReference type="ARBA" id="ARBA00022801"/>
    </source>
</evidence>
<dbReference type="GO" id="GO:0005975">
    <property type="term" value="P:carbohydrate metabolic process"/>
    <property type="evidence" value="ECO:0007669"/>
    <property type="project" value="InterPro"/>
</dbReference>
<dbReference type="KEGG" id="bco:Bcell_3759"/>
<evidence type="ECO:0000256" key="2">
    <source>
        <dbReference type="ARBA" id="ARBA00005336"/>
    </source>
</evidence>
<reference evidence="7 8" key="1">
    <citation type="submission" date="2010-12" db="EMBL/GenBank/DDBJ databases">
        <title>Complete sequence of Bacillus cellulosilyticus DSM 2522.</title>
        <authorList>
            <consortium name="US DOE Joint Genome Institute"/>
            <person name="Lucas S."/>
            <person name="Copeland A."/>
            <person name="Lapidus A."/>
            <person name="Cheng J.-F."/>
            <person name="Bruce D."/>
            <person name="Goodwin L."/>
            <person name="Pitluck S."/>
            <person name="Chertkov O."/>
            <person name="Detter J.C."/>
            <person name="Han C."/>
            <person name="Tapia R."/>
            <person name="Land M."/>
            <person name="Hauser L."/>
            <person name="Jeffries C."/>
            <person name="Kyrpides N."/>
            <person name="Ivanova N."/>
            <person name="Mikhailova N."/>
            <person name="Brumm P."/>
            <person name="Mead D."/>
            <person name="Woyke T."/>
        </authorList>
    </citation>
    <scope>NUCLEOTIDE SEQUENCE [LARGE SCALE GENOMIC DNA]</scope>
    <source>
        <strain evidence="8">ATCC 21833 / DSM 2522 / FERM P-1141 / JCM 9156 / N-4</strain>
    </source>
</reference>
<evidence type="ECO:0000259" key="6">
    <source>
        <dbReference type="Pfam" id="PF00933"/>
    </source>
</evidence>
<dbReference type="EMBL" id="CP002394">
    <property type="protein sequence ID" value="ADU31999.1"/>
    <property type="molecule type" value="Genomic_DNA"/>
</dbReference>
<keyword evidence="4 7" id="KW-0378">Hydrolase</keyword>
<evidence type="ECO:0000256" key="1">
    <source>
        <dbReference type="ARBA" id="ARBA00001231"/>
    </source>
</evidence>
<dbReference type="EC" id="3.2.1.52" evidence="3"/>
<dbReference type="HOGENOM" id="CLU_008392_0_2_9"/>
<dbReference type="InterPro" id="IPR017853">
    <property type="entry name" value="GH"/>
</dbReference>
<evidence type="ECO:0000256" key="5">
    <source>
        <dbReference type="ARBA" id="ARBA00023295"/>
    </source>
</evidence>
<dbReference type="InterPro" id="IPR036962">
    <property type="entry name" value="Glyco_hydro_3_N_sf"/>
</dbReference>
<dbReference type="Proteomes" id="UP000001401">
    <property type="component" value="Chromosome"/>
</dbReference>